<keyword evidence="1" id="KW-0732">Signal</keyword>
<sequence>RFTDVTATSAVGDSSWGAHAAFSDVDRDGDLDLYVANYMDFDPGDNRRCFRGEAREYCGPNTYAGQSGVLYRNDGDLRFSDITEEAGLSTERGKQLAAVFGDLDEDGDEDLFIANDKNPNFLFVNDGKGHFVESGAIAGVAYNEEGVAESAMGADLGDVDNDGDMDIIVATFQWLPNTLYRNDGDGFFSDVTFAAGLGAESVPYLGMTAAFLDYDNDGFLDVFVANGHLDANVQDFDPSTSYEQINQL</sequence>
<reference evidence="2" key="1">
    <citation type="submission" date="2018-05" db="EMBL/GenBank/DDBJ databases">
        <authorList>
            <person name="Lanie J.A."/>
            <person name="Ng W.-L."/>
            <person name="Kazmierczak K.M."/>
            <person name="Andrzejewski T.M."/>
            <person name="Davidsen T.M."/>
            <person name="Wayne K.J."/>
            <person name="Tettelin H."/>
            <person name="Glass J.I."/>
            <person name="Rusch D."/>
            <person name="Podicherti R."/>
            <person name="Tsui H.-C.T."/>
            <person name="Winkler M.E."/>
        </authorList>
    </citation>
    <scope>NUCLEOTIDE SEQUENCE</scope>
</reference>
<proteinExistence type="predicted"/>
<dbReference type="PANTHER" id="PTHR16026:SF0">
    <property type="entry name" value="CARTILAGE ACIDIC PROTEIN 1"/>
    <property type="match status" value="1"/>
</dbReference>
<protein>
    <recommendedName>
        <fullName evidence="3">ASPIC/UnbV domain-containing protein</fullName>
    </recommendedName>
</protein>
<dbReference type="EMBL" id="UINC01197577">
    <property type="protein sequence ID" value="SVE15141.1"/>
    <property type="molecule type" value="Genomic_DNA"/>
</dbReference>
<feature type="non-terminal residue" evidence="2">
    <location>
        <position position="248"/>
    </location>
</feature>
<dbReference type="AlphaFoldDB" id="A0A383B5H2"/>
<dbReference type="InterPro" id="IPR028994">
    <property type="entry name" value="Integrin_alpha_N"/>
</dbReference>
<organism evidence="2">
    <name type="scientific">marine metagenome</name>
    <dbReference type="NCBI Taxonomy" id="408172"/>
    <lineage>
        <taxon>unclassified sequences</taxon>
        <taxon>metagenomes</taxon>
        <taxon>ecological metagenomes</taxon>
    </lineage>
</organism>
<dbReference type="SUPFAM" id="SSF69318">
    <property type="entry name" value="Integrin alpha N-terminal domain"/>
    <property type="match status" value="1"/>
</dbReference>
<name>A0A383B5H2_9ZZZZ</name>
<dbReference type="InterPro" id="IPR013517">
    <property type="entry name" value="FG-GAP"/>
</dbReference>
<evidence type="ECO:0000313" key="2">
    <source>
        <dbReference type="EMBL" id="SVE15141.1"/>
    </source>
</evidence>
<dbReference type="Gene3D" id="2.130.10.130">
    <property type="entry name" value="Integrin alpha, N-terminal"/>
    <property type="match status" value="1"/>
</dbReference>
<feature type="non-terminal residue" evidence="2">
    <location>
        <position position="1"/>
    </location>
</feature>
<dbReference type="PANTHER" id="PTHR16026">
    <property type="entry name" value="CARTILAGE ACIDIC PROTEIN 1"/>
    <property type="match status" value="1"/>
</dbReference>
<accession>A0A383B5H2</accession>
<gene>
    <name evidence="2" type="ORF">METZ01_LOCUS467995</name>
</gene>
<dbReference type="Pfam" id="PF13517">
    <property type="entry name" value="FG-GAP_3"/>
    <property type="match status" value="1"/>
</dbReference>
<dbReference type="InterPro" id="IPR027039">
    <property type="entry name" value="Crtac1"/>
</dbReference>
<evidence type="ECO:0008006" key="3">
    <source>
        <dbReference type="Google" id="ProtNLM"/>
    </source>
</evidence>
<evidence type="ECO:0000256" key="1">
    <source>
        <dbReference type="ARBA" id="ARBA00022729"/>
    </source>
</evidence>